<feature type="region of interest" description="Disordered" evidence="1">
    <location>
        <begin position="1"/>
        <end position="20"/>
    </location>
</feature>
<evidence type="ECO:0000256" key="1">
    <source>
        <dbReference type="SAM" id="MobiDB-lite"/>
    </source>
</evidence>
<evidence type="ECO:0000313" key="3">
    <source>
        <dbReference type="Proteomes" id="UP001320898"/>
    </source>
</evidence>
<evidence type="ECO:0000313" key="2">
    <source>
        <dbReference type="EMBL" id="MCT8972258.1"/>
    </source>
</evidence>
<name>A0AAW5QX09_9HYPH</name>
<feature type="region of interest" description="Disordered" evidence="1">
    <location>
        <begin position="269"/>
        <end position="296"/>
    </location>
</feature>
<dbReference type="AlphaFoldDB" id="A0AAW5QX09"/>
<dbReference type="EMBL" id="JALIDZ010000004">
    <property type="protein sequence ID" value="MCT8972258.1"/>
    <property type="molecule type" value="Genomic_DNA"/>
</dbReference>
<dbReference type="Gene3D" id="3.40.50.300">
    <property type="entry name" value="P-loop containing nucleotide triphosphate hydrolases"/>
    <property type="match status" value="1"/>
</dbReference>
<protein>
    <recommendedName>
        <fullName evidence="4">Protein ImuA</fullName>
    </recommendedName>
</protein>
<dbReference type="Proteomes" id="UP001320898">
    <property type="component" value="Unassembled WGS sequence"/>
</dbReference>
<sequence length="305" mass="31219">MSSAPEPDAPPDGDAVAGRALTDRNTVADIGALRARIARLEAGSAPGAAGARASVAPSVPLGAAELDAVLGGGLRRGALHEVRSADADGPLAFGFALALAGRLAANRPALIVTTVDGAGEWGRPYGPGLAAFGLDPDGLLFVETRRPREALWAAEEGLASRALSAVVAEIRGDPATVDLTATRRLALRAARNGGTALLVRPGTMDGLSAARTRWRIEPLALAGPDTAAFALPPPAWAVDLERNATRPGGRFALTWRPDERLFASADAGDIRPALPRPAPAAPAGGATRKGTVAQDTTVLRFRRTG</sequence>
<organism evidence="2 3">
    <name type="scientific">Microbaculum marinisediminis</name>
    <dbReference type="NCBI Taxonomy" id="2931392"/>
    <lineage>
        <taxon>Bacteria</taxon>
        <taxon>Pseudomonadati</taxon>
        <taxon>Pseudomonadota</taxon>
        <taxon>Alphaproteobacteria</taxon>
        <taxon>Hyphomicrobiales</taxon>
        <taxon>Tepidamorphaceae</taxon>
        <taxon>Microbaculum</taxon>
    </lineage>
</organism>
<evidence type="ECO:0008006" key="4">
    <source>
        <dbReference type="Google" id="ProtNLM"/>
    </source>
</evidence>
<comment type="caution">
    <text evidence="2">The sequence shown here is derived from an EMBL/GenBank/DDBJ whole genome shotgun (WGS) entry which is preliminary data.</text>
</comment>
<dbReference type="InterPro" id="IPR027417">
    <property type="entry name" value="P-loop_NTPase"/>
</dbReference>
<keyword evidence="3" id="KW-1185">Reference proteome</keyword>
<feature type="compositionally biased region" description="Low complexity" evidence="1">
    <location>
        <begin position="1"/>
        <end position="17"/>
    </location>
</feature>
<reference evidence="2 3" key="1">
    <citation type="submission" date="2022-04" db="EMBL/GenBank/DDBJ databases">
        <authorList>
            <person name="Ye Y.-Q."/>
            <person name="Du Z.-J."/>
        </authorList>
    </citation>
    <scope>NUCLEOTIDE SEQUENCE [LARGE SCALE GENOMIC DNA]</scope>
    <source>
        <strain evidence="2 3">A6E488</strain>
    </source>
</reference>
<dbReference type="SUPFAM" id="SSF52540">
    <property type="entry name" value="P-loop containing nucleoside triphosphate hydrolases"/>
    <property type="match status" value="1"/>
</dbReference>
<gene>
    <name evidence="2" type="ORF">MUB46_10350</name>
</gene>
<accession>A0AAW5QX09</accession>
<dbReference type="RefSeq" id="WP_261615824.1">
    <property type="nucleotide sequence ID" value="NZ_JALIDZ010000004.1"/>
</dbReference>
<proteinExistence type="predicted"/>